<dbReference type="Proteomes" id="UP000245523">
    <property type="component" value="Unassembled WGS sequence"/>
</dbReference>
<comment type="caution">
    <text evidence="11">The sequence shown here is derived from an EMBL/GenBank/DDBJ whole genome shotgun (WGS) entry which is preliminary data.</text>
</comment>
<evidence type="ECO:0000256" key="9">
    <source>
        <dbReference type="SAM" id="SignalP"/>
    </source>
</evidence>
<keyword evidence="6" id="KW-0119">Carbohydrate metabolism</keyword>
<keyword evidence="7" id="KW-0326">Glycosidase</keyword>
<protein>
    <recommendedName>
        <fullName evidence="3">cellulase</fullName>
        <ecNumber evidence="3">3.2.1.4</ecNumber>
    </recommendedName>
</protein>
<keyword evidence="9" id="KW-0732">Signal</keyword>
<dbReference type="PANTHER" id="PTHR39730">
    <property type="entry name" value="ENDOGLUCANASE 1"/>
    <property type="match status" value="1"/>
</dbReference>
<keyword evidence="8" id="KW-0624">Polysaccharide degradation</keyword>
<evidence type="ECO:0000256" key="4">
    <source>
        <dbReference type="ARBA" id="ARBA00022801"/>
    </source>
</evidence>
<evidence type="ECO:0000256" key="5">
    <source>
        <dbReference type="ARBA" id="ARBA00023001"/>
    </source>
</evidence>
<accession>A0ABX5LK02</accession>
<dbReference type="EMBL" id="QGHD01000015">
    <property type="protein sequence ID" value="PWK97309.1"/>
    <property type="molecule type" value="Genomic_DNA"/>
</dbReference>
<dbReference type="Gene3D" id="2.40.40.10">
    <property type="entry name" value="RlpA-like domain"/>
    <property type="match status" value="1"/>
</dbReference>
<comment type="similarity">
    <text evidence="2">Belongs to the glycosyl hydrolase 45 (cellulase K) family.</text>
</comment>
<evidence type="ECO:0000259" key="10">
    <source>
        <dbReference type="Pfam" id="PF02015"/>
    </source>
</evidence>
<dbReference type="InterPro" id="IPR052288">
    <property type="entry name" value="GH45_Enzymes"/>
</dbReference>
<keyword evidence="12" id="KW-1185">Reference proteome</keyword>
<keyword evidence="4 11" id="KW-0378">Hydrolase</keyword>
<evidence type="ECO:0000313" key="12">
    <source>
        <dbReference type="Proteomes" id="UP000245523"/>
    </source>
</evidence>
<name>A0ABX5LK02_9BACT</name>
<organism evidence="11 12">
    <name type="scientific">Hallerella porci</name>
    <dbReference type="NCBI Taxonomy" id="1945871"/>
    <lineage>
        <taxon>Bacteria</taxon>
        <taxon>Pseudomonadati</taxon>
        <taxon>Fibrobacterota</taxon>
        <taxon>Fibrobacteria</taxon>
        <taxon>Fibrobacterales</taxon>
        <taxon>Fibrobacteraceae</taxon>
        <taxon>Hallerella</taxon>
    </lineage>
</organism>
<comment type="catalytic activity">
    <reaction evidence="1">
        <text>Endohydrolysis of (1-&gt;4)-beta-D-glucosidic linkages in cellulose, lichenin and cereal beta-D-glucans.</text>
        <dbReference type="EC" id="3.2.1.4"/>
    </reaction>
</comment>
<dbReference type="Pfam" id="PF02015">
    <property type="entry name" value="Glyco_hydro_45"/>
    <property type="match status" value="1"/>
</dbReference>
<evidence type="ECO:0000256" key="3">
    <source>
        <dbReference type="ARBA" id="ARBA00012601"/>
    </source>
</evidence>
<reference evidence="11 12" key="1">
    <citation type="submission" date="2018-05" db="EMBL/GenBank/DDBJ databases">
        <title>Animal gut microbial communities from fecal samples from Wisconsin, USA.</title>
        <authorList>
            <person name="Neumann A."/>
        </authorList>
    </citation>
    <scope>NUCLEOTIDE SEQUENCE [LARGE SCALE GENOMIC DNA]</scope>
    <source>
        <strain evidence="11 12">UWS4</strain>
    </source>
</reference>
<evidence type="ECO:0000313" key="11">
    <source>
        <dbReference type="EMBL" id="PWK97309.1"/>
    </source>
</evidence>
<feature type="domain" description="Glycosyl hydrolases family 45 active site" evidence="10">
    <location>
        <begin position="170"/>
        <end position="362"/>
    </location>
</feature>
<feature type="signal peptide" evidence="9">
    <location>
        <begin position="1"/>
        <end position="18"/>
    </location>
</feature>
<evidence type="ECO:0000256" key="6">
    <source>
        <dbReference type="ARBA" id="ARBA00023277"/>
    </source>
</evidence>
<dbReference type="InterPro" id="IPR036908">
    <property type="entry name" value="RlpA-like_sf"/>
</dbReference>
<feature type="chain" id="PRO_5046012020" description="cellulase" evidence="9">
    <location>
        <begin position="19"/>
        <end position="483"/>
    </location>
</feature>
<dbReference type="PANTHER" id="PTHR39730:SF1">
    <property type="entry name" value="ENDOGLUCANASE 1"/>
    <property type="match status" value="1"/>
</dbReference>
<gene>
    <name evidence="11" type="ORF">B0H50_11528</name>
</gene>
<evidence type="ECO:0000256" key="2">
    <source>
        <dbReference type="ARBA" id="ARBA00007793"/>
    </source>
</evidence>
<dbReference type="EC" id="3.2.1.4" evidence="3"/>
<evidence type="ECO:0000256" key="1">
    <source>
        <dbReference type="ARBA" id="ARBA00000966"/>
    </source>
</evidence>
<dbReference type="GO" id="GO:0016787">
    <property type="term" value="F:hydrolase activity"/>
    <property type="evidence" value="ECO:0007669"/>
    <property type="project" value="UniProtKB-KW"/>
</dbReference>
<evidence type="ECO:0000256" key="7">
    <source>
        <dbReference type="ARBA" id="ARBA00023295"/>
    </source>
</evidence>
<keyword evidence="5" id="KW-0136">Cellulose degradation</keyword>
<evidence type="ECO:0000256" key="8">
    <source>
        <dbReference type="ARBA" id="ARBA00023326"/>
    </source>
</evidence>
<sequence>MKFPFTKAMLILSAAALTWNCSDSSSGSDPVELSSSSAAAPVLDPNATIVAPSPVGNIYSDLSVRDEAGNVVGTFDPNTTYITLNDGSVIDLNGNVISAPTSSSSEIVAPTSSASVDPMSSAILPTSSAAVEVSSSSINITPVDPNSGFKDISEYPVAAYKNISGNGTRGWNTRYWDACKPHCSWIAKGEEGKTDTTTQESYEKGMTTARNCNINDVEVPTFTLSHDVQQYWIGYEGTTSACESSAGAKGVFTCTDMAPIAVNDTLSYAYVAGPGSSTTCGKCFHLQYDGSFNDESSSNKPKETHKALKGKHIVVMTSNIGHDVKDGQFDLMVPGGGPGIFNALNIQVNGQNIEWGAQYGGFLTYCQGKLGYDASLEAYQSCVKTMCDDAFGNAGLPNLLRGCHWFADWYMAADNPTYQWEEVECPQYLLDHYLTTINTKKSNNYAWHTDWSTYKQGDELETLNCTDKGCECPDDMRAKGACK</sequence>
<proteinExistence type="inferred from homology"/>
<dbReference type="InterPro" id="IPR000334">
    <property type="entry name" value="Glyco_hydro_45"/>
</dbReference>
<dbReference type="RefSeq" id="WP_233244645.1">
    <property type="nucleotide sequence ID" value="NZ_JAXEIU010000014.1"/>
</dbReference>
<dbReference type="SUPFAM" id="SSF50685">
    <property type="entry name" value="Barwin-like endoglucanases"/>
    <property type="match status" value="1"/>
</dbReference>